<sequence>MLHGQVKVITANEPELFEQRLNAFLDSLNANSAIVNIQYVETVRNNDLYRTAYVHHKKLESEW</sequence>
<dbReference type="OrthoDB" id="33082at2"/>
<dbReference type="Proteomes" id="UP000010467">
    <property type="component" value="Chromosome"/>
</dbReference>
<accession>K9ZY66</accession>
<evidence type="ECO:0000313" key="1">
    <source>
        <dbReference type="EMBL" id="AFZ66588.1"/>
    </source>
</evidence>
<dbReference type="STRING" id="937777.Deipe_1024"/>
<keyword evidence="2" id="KW-1185">Reference proteome</keyword>
<dbReference type="KEGG" id="dpd:Deipe_1024"/>
<name>K9ZY66_DEIPD</name>
<proteinExistence type="predicted"/>
<organism evidence="1 2">
    <name type="scientific">Deinococcus peraridilitoris (strain DSM 19664 / LMG 22246 / CIP 109416 / KR-200)</name>
    <dbReference type="NCBI Taxonomy" id="937777"/>
    <lineage>
        <taxon>Bacteria</taxon>
        <taxon>Thermotogati</taxon>
        <taxon>Deinococcota</taxon>
        <taxon>Deinococci</taxon>
        <taxon>Deinococcales</taxon>
        <taxon>Deinococcaceae</taxon>
        <taxon>Deinococcus</taxon>
    </lineage>
</organism>
<dbReference type="RefSeq" id="WP_015234898.1">
    <property type="nucleotide sequence ID" value="NC_019793.1"/>
</dbReference>
<protein>
    <submittedName>
        <fullName evidence="1">Uncharacterized protein</fullName>
    </submittedName>
</protein>
<evidence type="ECO:0000313" key="2">
    <source>
        <dbReference type="Proteomes" id="UP000010467"/>
    </source>
</evidence>
<dbReference type="HOGENOM" id="CLU_2878422_0_0_0"/>
<reference evidence="2" key="1">
    <citation type="submission" date="2012-03" db="EMBL/GenBank/DDBJ databases">
        <title>Complete sequence of chromosome of Deinococcus peraridilitoris DSM 19664.</title>
        <authorList>
            <person name="Lucas S."/>
            <person name="Copeland A."/>
            <person name="Lapidus A."/>
            <person name="Glavina del Rio T."/>
            <person name="Dalin E."/>
            <person name="Tice H."/>
            <person name="Bruce D."/>
            <person name="Goodwin L."/>
            <person name="Pitluck S."/>
            <person name="Peters L."/>
            <person name="Mikhailova N."/>
            <person name="Lu M."/>
            <person name="Kyrpides N."/>
            <person name="Mavromatis K."/>
            <person name="Ivanova N."/>
            <person name="Brettin T."/>
            <person name="Detter J.C."/>
            <person name="Han C."/>
            <person name="Larimer F."/>
            <person name="Land M."/>
            <person name="Hauser L."/>
            <person name="Markowitz V."/>
            <person name="Cheng J.-F."/>
            <person name="Hugenholtz P."/>
            <person name="Woyke T."/>
            <person name="Wu D."/>
            <person name="Pukall R."/>
            <person name="Steenblock K."/>
            <person name="Brambilla E."/>
            <person name="Klenk H.-P."/>
            <person name="Eisen J.A."/>
        </authorList>
    </citation>
    <scope>NUCLEOTIDE SEQUENCE [LARGE SCALE GENOMIC DNA]</scope>
    <source>
        <strain evidence="2">DSM 19664 / LMG 22246 / CIP 109416 / KR-200</strain>
    </source>
</reference>
<dbReference type="EMBL" id="CP003382">
    <property type="protein sequence ID" value="AFZ66588.1"/>
    <property type="molecule type" value="Genomic_DNA"/>
</dbReference>
<dbReference type="PATRIC" id="fig|937777.3.peg.1027"/>
<gene>
    <name evidence="1" type="ordered locus">Deipe_1024</name>
</gene>
<dbReference type="AlphaFoldDB" id="K9ZY66"/>